<name>A0A448YQY8_BRENA</name>
<evidence type="ECO:0000256" key="8">
    <source>
        <dbReference type="ARBA" id="ARBA00039167"/>
    </source>
</evidence>
<proteinExistence type="inferred from homology"/>
<dbReference type="EMBL" id="CAACVR010000045">
    <property type="protein sequence ID" value="VEU23343.1"/>
    <property type="molecule type" value="Genomic_DNA"/>
</dbReference>
<keyword evidence="3" id="KW-0507">mRNA processing</keyword>
<keyword evidence="4" id="KW-0747">Spliceosome</keyword>
<dbReference type="GO" id="GO:0000245">
    <property type="term" value="P:spliceosomal complex assembly"/>
    <property type="evidence" value="ECO:0007669"/>
    <property type="project" value="TreeGrafter"/>
</dbReference>
<evidence type="ECO:0000256" key="9">
    <source>
        <dbReference type="SAM" id="MobiDB-lite"/>
    </source>
</evidence>
<dbReference type="InterPro" id="IPR011990">
    <property type="entry name" value="TPR-like_helical_dom_sf"/>
</dbReference>
<protein>
    <recommendedName>
        <fullName evidence="8">Pre-mRNA-splicing factor CLF1</fullName>
    </recommendedName>
</protein>
<dbReference type="Pfam" id="PF23233">
    <property type="entry name" value="HAT_Syf1_CNRKL1_N"/>
    <property type="match status" value="1"/>
</dbReference>
<dbReference type="Gene3D" id="1.25.40.10">
    <property type="entry name" value="Tetratricopeptide repeat domain"/>
    <property type="match status" value="2"/>
</dbReference>
<dbReference type="FunCoup" id="A0A448YQY8">
    <property type="interactions" value="1091"/>
</dbReference>
<dbReference type="GO" id="GO:0000974">
    <property type="term" value="C:Prp19 complex"/>
    <property type="evidence" value="ECO:0007669"/>
    <property type="project" value="TreeGrafter"/>
</dbReference>
<dbReference type="GO" id="GO:0071007">
    <property type="term" value="C:U2-type catalytic step 2 spliceosome"/>
    <property type="evidence" value="ECO:0007669"/>
    <property type="project" value="TreeGrafter"/>
</dbReference>
<keyword evidence="12" id="KW-1185">Reference proteome</keyword>
<evidence type="ECO:0000313" key="12">
    <source>
        <dbReference type="Proteomes" id="UP000290900"/>
    </source>
</evidence>
<evidence type="ECO:0000256" key="1">
    <source>
        <dbReference type="ARBA" id="ARBA00004123"/>
    </source>
</evidence>
<dbReference type="InParanoid" id="A0A448YQY8"/>
<evidence type="ECO:0000256" key="3">
    <source>
        <dbReference type="ARBA" id="ARBA00022664"/>
    </source>
</evidence>
<gene>
    <name evidence="11" type="ORF">BRENAR_LOCUS4074</name>
</gene>
<dbReference type="PANTHER" id="PTHR11246:SF3">
    <property type="entry name" value="CROOKED NECK-LIKE PROTEIN 1"/>
    <property type="match status" value="1"/>
</dbReference>
<dbReference type="InterPro" id="IPR055433">
    <property type="entry name" value="HAT_Syf1-like_N"/>
</dbReference>
<dbReference type="GO" id="GO:0071014">
    <property type="term" value="C:post-mRNA release spliceosomal complex"/>
    <property type="evidence" value="ECO:0007669"/>
    <property type="project" value="TreeGrafter"/>
</dbReference>
<sequence>MSETRELGVVSSPGGSAREHKSPAQSQITAEQLLSEAYEFRQTPLKTPSYKIADLEELHEYQRRKREEYENALRRNRFNFGQWMRYAQFEVEQHDFPRARSVFERALEADSTNVSLWIRYVQTEIKGRNINHARNLLDRATTILPRVDKLWYQYVTVEENLGNIVVVRSIFENWLQWKPGPEVWKHFVEFEERYKELDNCRAIFEKFVLVYPLPDTWILWADFEKIHGDEINVKNVYSLGVNALVDSRRLTAEFLNSWIQWESSKGRSVDVRRLYSFGLKALTGEEITKLQDSYAKFEKKYGDSGSIEESVLNKRKVKYESTLSKNPRDYESWWLYLDLICDPIFRLSATEIEEKYEQAVSNVPAFNDKQDWTVYIYVCLRFATWEELRNKKIDQARSIYSRLLKLVPHKIFTFAKVWIKSAELEIRSGDLTAARKILGRSIGICPNRKILDYYISLETRLKEFDRARLVFNKLVENFPEDFNSWLDYVRFEQQLGDVPRAQAIGRLAVSDDYLEEDAKVRFLNALDPEIASSVELTDHNIKVEREEPVSAKASLTSRFEEG</sequence>
<dbReference type="SMART" id="SM00386">
    <property type="entry name" value="HAT"/>
    <property type="match status" value="11"/>
</dbReference>
<evidence type="ECO:0000256" key="2">
    <source>
        <dbReference type="ARBA" id="ARBA00008644"/>
    </source>
</evidence>
<reference evidence="11 12" key="1">
    <citation type="submission" date="2018-12" db="EMBL/GenBank/DDBJ databases">
        <authorList>
            <person name="Tiukova I."/>
            <person name="Dainat J."/>
        </authorList>
    </citation>
    <scope>NUCLEOTIDE SEQUENCE [LARGE SCALE GENOMIC DNA]</scope>
</reference>
<feature type="domain" description="Pre-mRNA-splicing factor Syf1-like N-terminal HAT-repeats" evidence="10">
    <location>
        <begin position="68"/>
        <end position="212"/>
    </location>
</feature>
<dbReference type="OrthoDB" id="541719at2759"/>
<comment type="subcellular location">
    <subcellularLocation>
        <location evidence="1">Nucleus</location>
    </subcellularLocation>
</comment>
<dbReference type="STRING" id="13370.A0A448YQY8"/>
<dbReference type="InterPro" id="IPR045075">
    <property type="entry name" value="Syf1-like"/>
</dbReference>
<dbReference type="SUPFAM" id="SSF48452">
    <property type="entry name" value="TPR-like"/>
    <property type="match status" value="3"/>
</dbReference>
<evidence type="ECO:0000256" key="6">
    <source>
        <dbReference type="ARBA" id="ARBA00023187"/>
    </source>
</evidence>
<keyword evidence="7" id="KW-0539">Nucleus</keyword>
<evidence type="ECO:0000313" key="11">
    <source>
        <dbReference type="EMBL" id="VEU23343.1"/>
    </source>
</evidence>
<evidence type="ECO:0000256" key="7">
    <source>
        <dbReference type="ARBA" id="ARBA00023242"/>
    </source>
</evidence>
<dbReference type="GO" id="GO:0071011">
    <property type="term" value="C:precatalytic spliceosome"/>
    <property type="evidence" value="ECO:0007669"/>
    <property type="project" value="TreeGrafter"/>
</dbReference>
<keyword evidence="5" id="KW-0677">Repeat</keyword>
<dbReference type="Proteomes" id="UP000290900">
    <property type="component" value="Unassembled WGS sequence"/>
</dbReference>
<keyword evidence="6" id="KW-0508">mRNA splicing</keyword>
<dbReference type="InterPro" id="IPR003107">
    <property type="entry name" value="HAT"/>
</dbReference>
<organism evidence="11 12">
    <name type="scientific">Brettanomyces naardenensis</name>
    <name type="common">Yeast</name>
    <dbReference type="NCBI Taxonomy" id="13370"/>
    <lineage>
        <taxon>Eukaryota</taxon>
        <taxon>Fungi</taxon>
        <taxon>Dikarya</taxon>
        <taxon>Ascomycota</taxon>
        <taxon>Saccharomycotina</taxon>
        <taxon>Pichiomycetes</taxon>
        <taxon>Pichiales</taxon>
        <taxon>Pichiaceae</taxon>
        <taxon>Brettanomyces</taxon>
    </lineage>
</organism>
<comment type="similarity">
    <text evidence="2">Belongs to the crooked-neck family.</text>
</comment>
<dbReference type="AlphaFoldDB" id="A0A448YQY8"/>
<evidence type="ECO:0000259" key="10">
    <source>
        <dbReference type="Pfam" id="PF23233"/>
    </source>
</evidence>
<evidence type="ECO:0000256" key="5">
    <source>
        <dbReference type="ARBA" id="ARBA00022737"/>
    </source>
</evidence>
<accession>A0A448YQY8</accession>
<feature type="region of interest" description="Disordered" evidence="9">
    <location>
        <begin position="1"/>
        <end position="28"/>
    </location>
</feature>
<dbReference type="PANTHER" id="PTHR11246">
    <property type="entry name" value="PRE-MRNA SPLICING FACTOR"/>
    <property type="match status" value="1"/>
</dbReference>
<evidence type="ECO:0000256" key="4">
    <source>
        <dbReference type="ARBA" id="ARBA00022728"/>
    </source>
</evidence>